<accession>A0A933KXP3</accession>
<reference evidence="2" key="1">
    <citation type="submission" date="2020-07" db="EMBL/GenBank/DDBJ databases">
        <title>Huge and variable diversity of episymbiotic CPR bacteria and DPANN archaea in groundwater ecosystems.</title>
        <authorList>
            <person name="He C.Y."/>
            <person name="Keren R."/>
            <person name="Whittaker M."/>
            <person name="Farag I.F."/>
            <person name="Doudna J."/>
            <person name="Cate J.H.D."/>
            <person name="Banfield J.F."/>
        </authorList>
    </citation>
    <scope>NUCLEOTIDE SEQUENCE</scope>
    <source>
        <strain evidence="2">NC_groundwater_1586_Pr3_B-0.1um_66_15</strain>
    </source>
</reference>
<dbReference type="InterPro" id="IPR007076">
    <property type="entry name" value="TfoX_N"/>
</dbReference>
<dbReference type="AlphaFoldDB" id="A0A933KXP3"/>
<feature type="domain" description="TfoX N-terminal" evidence="1">
    <location>
        <begin position="21"/>
        <end position="102"/>
    </location>
</feature>
<evidence type="ECO:0000259" key="1">
    <source>
        <dbReference type="Pfam" id="PF04993"/>
    </source>
</evidence>
<protein>
    <submittedName>
        <fullName evidence="2">TfoX/Sxy family protein</fullName>
    </submittedName>
</protein>
<organism evidence="2 3">
    <name type="scientific">Devosia nanyangense</name>
    <dbReference type="NCBI Taxonomy" id="1228055"/>
    <lineage>
        <taxon>Bacteria</taxon>
        <taxon>Pseudomonadati</taxon>
        <taxon>Pseudomonadota</taxon>
        <taxon>Alphaproteobacteria</taxon>
        <taxon>Hyphomicrobiales</taxon>
        <taxon>Devosiaceae</taxon>
        <taxon>Devosia</taxon>
    </lineage>
</organism>
<dbReference type="SUPFAM" id="SSF159894">
    <property type="entry name" value="YgaC/TfoX-N like"/>
    <property type="match status" value="1"/>
</dbReference>
<dbReference type="Proteomes" id="UP000782610">
    <property type="component" value="Unassembled WGS sequence"/>
</dbReference>
<dbReference type="Pfam" id="PF04993">
    <property type="entry name" value="TfoX_N"/>
    <property type="match status" value="1"/>
</dbReference>
<evidence type="ECO:0000313" key="2">
    <source>
        <dbReference type="EMBL" id="MBI4920534.1"/>
    </source>
</evidence>
<name>A0A933KXP3_9HYPH</name>
<comment type="caution">
    <text evidence="2">The sequence shown here is derived from an EMBL/GenBank/DDBJ whole genome shotgun (WGS) entry which is preliminary data.</text>
</comment>
<evidence type="ECO:0000313" key="3">
    <source>
        <dbReference type="Proteomes" id="UP000782610"/>
    </source>
</evidence>
<proteinExistence type="predicted"/>
<gene>
    <name evidence="2" type="ORF">HY834_02200</name>
</gene>
<sequence>MSPASEELADRIRAIVGHRVGVTEKKMFGGICFMLRGNMVVGSMKDGAMLMRVGPDRHEAAKTRPGATPMIQAGREMAGFVLVADEGIADDEALNESIDYAWVFVKTLPAK</sequence>
<dbReference type="EMBL" id="JACRAF010000005">
    <property type="protein sequence ID" value="MBI4920534.1"/>
    <property type="molecule type" value="Genomic_DNA"/>
</dbReference>
<dbReference type="Gene3D" id="3.30.1460.30">
    <property type="entry name" value="YgaC/TfoX-N like chaperone"/>
    <property type="match status" value="1"/>
</dbReference>